<dbReference type="AlphaFoldDB" id="A0A0K2UV88"/>
<keyword evidence="1" id="KW-0472">Membrane</keyword>
<keyword evidence="1" id="KW-1133">Transmembrane helix</keyword>
<proteinExistence type="predicted"/>
<sequence length="130" mass="15414">MVFLPCVYWNPGSVTFLSNDKLCYFCWEEQETTSHILYECKTLRPIYDKLAEELEVIFGRPIKRKDFFVLISKSVVKLQYWVYAINAKKMEIGACILNIARNYFKKCNEPGVYSFCLFFLLCRFIILGKF</sequence>
<keyword evidence="1" id="KW-0812">Transmembrane</keyword>
<evidence type="ECO:0000313" key="2">
    <source>
        <dbReference type="EMBL" id="CDW41606.1"/>
    </source>
</evidence>
<accession>A0A0K2UV88</accession>
<feature type="non-terminal residue" evidence="2">
    <location>
        <position position="130"/>
    </location>
</feature>
<reference evidence="2" key="1">
    <citation type="submission" date="2014-05" db="EMBL/GenBank/DDBJ databases">
        <authorList>
            <person name="Chronopoulou M."/>
        </authorList>
    </citation>
    <scope>NUCLEOTIDE SEQUENCE</scope>
    <source>
        <tissue evidence="2">Whole organism</tissue>
    </source>
</reference>
<evidence type="ECO:0008006" key="3">
    <source>
        <dbReference type="Google" id="ProtNLM"/>
    </source>
</evidence>
<organism evidence="2">
    <name type="scientific">Lepeophtheirus salmonis</name>
    <name type="common">Salmon louse</name>
    <name type="synonym">Caligus salmonis</name>
    <dbReference type="NCBI Taxonomy" id="72036"/>
    <lineage>
        <taxon>Eukaryota</taxon>
        <taxon>Metazoa</taxon>
        <taxon>Ecdysozoa</taxon>
        <taxon>Arthropoda</taxon>
        <taxon>Crustacea</taxon>
        <taxon>Multicrustacea</taxon>
        <taxon>Hexanauplia</taxon>
        <taxon>Copepoda</taxon>
        <taxon>Siphonostomatoida</taxon>
        <taxon>Caligidae</taxon>
        <taxon>Lepeophtheirus</taxon>
    </lineage>
</organism>
<name>A0A0K2UV88_LEPSM</name>
<evidence type="ECO:0000256" key="1">
    <source>
        <dbReference type="SAM" id="Phobius"/>
    </source>
</evidence>
<feature type="transmembrane region" description="Helical" evidence="1">
    <location>
        <begin position="111"/>
        <end position="128"/>
    </location>
</feature>
<protein>
    <recommendedName>
        <fullName evidence="3">Reverse transcriptase zinc-binding domain-containing protein</fullName>
    </recommendedName>
</protein>
<dbReference type="EMBL" id="HACA01024245">
    <property type="protein sequence ID" value="CDW41606.1"/>
    <property type="molecule type" value="Transcribed_RNA"/>
</dbReference>